<evidence type="ECO:0000256" key="3">
    <source>
        <dbReference type="ARBA" id="ARBA00012438"/>
    </source>
</evidence>
<feature type="transmembrane region" description="Helical" evidence="15">
    <location>
        <begin position="70"/>
        <end position="89"/>
    </location>
</feature>
<dbReference type="Gene3D" id="3.30.565.10">
    <property type="entry name" value="Histidine kinase-like ATPase, C-terminal domain"/>
    <property type="match status" value="1"/>
</dbReference>
<keyword evidence="5" id="KW-0597">Phosphoprotein</keyword>
<protein>
    <recommendedName>
        <fullName evidence="3">histidine kinase</fullName>
        <ecNumber evidence="3">2.7.13.3</ecNumber>
    </recommendedName>
</protein>
<dbReference type="PRINTS" id="PR00344">
    <property type="entry name" value="BCTRLSENSOR"/>
</dbReference>
<feature type="domain" description="Histidine kinase" evidence="16">
    <location>
        <begin position="155"/>
        <end position="372"/>
    </location>
</feature>
<evidence type="ECO:0000256" key="11">
    <source>
        <dbReference type="ARBA" id="ARBA00022989"/>
    </source>
</evidence>
<dbReference type="SUPFAM" id="SSF47384">
    <property type="entry name" value="Homodimeric domain of signal transducing histidine kinase"/>
    <property type="match status" value="1"/>
</dbReference>
<evidence type="ECO:0000259" key="16">
    <source>
        <dbReference type="PROSITE" id="PS50109"/>
    </source>
</evidence>
<reference evidence="18" key="1">
    <citation type="submission" date="2022-08" db="EMBL/GenBank/DDBJ databases">
        <title>The genomic sequence of strain Paenibacillus sp. SCIV0701.</title>
        <authorList>
            <person name="Zhao H."/>
        </authorList>
    </citation>
    <scope>NUCLEOTIDE SEQUENCE</scope>
    <source>
        <strain evidence="18">SCIV0701</strain>
    </source>
</reference>
<dbReference type="PANTHER" id="PTHR45528:SF1">
    <property type="entry name" value="SENSOR HISTIDINE KINASE CPXA"/>
    <property type="match status" value="1"/>
</dbReference>
<feature type="coiled-coil region" evidence="14">
    <location>
        <begin position="128"/>
        <end position="156"/>
    </location>
</feature>
<dbReference type="Pfam" id="PF00512">
    <property type="entry name" value="HisKA"/>
    <property type="match status" value="1"/>
</dbReference>
<dbReference type="Gene3D" id="6.10.340.10">
    <property type="match status" value="1"/>
</dbReference>
<evidence type="ECO:0000313" key="18">
    <source>
        <dbReference type="EMBL" id="MCR2804831.1"/>
    </source>
</evidence>
<evidence type="ECO:0000256" key="8">
    <source>
        <dbReference type="ARBA" id="ARBA00022741"/>
    </source>
</evidence>
<dbReference type="SMART" id="SM00387">
    <property type="entry name" value="HATPase_c"/>
    <property type="match status" value="1"/>
</dbReference>
<feature type="transmembrane region" description="Helical" evidence="15">
    <location>
        <begin position="21"/>
        <end position="50"/>
    </location>
</feature>
<dbReference type="RefSeq" id="WP_257446215.1">
    <property type="nucleotide sequence ID" value="NZ_JANIPJ010000008.1"/>
</dbReference>
<dbReference type="InterPro" id="IPR036097">
    <property type="entry name" value="HisK_dim/P_sf"/>
</dbReference>
<keyword evidence="12" id="KW-0902">Two-component regulatory system</keyword>
<comment type="subcellular location">
    <subcellularLocation>
        <location evidence="2">Cell membrane</location>
        <topology evidence="2">Multi-pass membrane protein</topology>
    </subcellularLocation>
</comment>
<evidence type="ECO:0000256" key="5">
    <source>
        <dbReference type="ARBA" id="ARBA00022553"/>
    </source>
</evidence>
<evidence type="ECO:0000256" key="9">
    <source>
        <dbReference type="ARBA" id="ARBA00022777"/>
    </source>
</evidence>
<dbReference type="CDD" id="cd00082">
    <property type="entry name" value="HisKA"/>
    <property type="match status" value="1"/>
</dbReference>
<dbReference type="PROSITE" id="PS50885">
    <property type="entry name" value="HAMP"/>
    <property type="match status" value="1"/>
</dbReference>
<evidence type="ECO:0000256" key="15">
    <source>
        <dbReference type="SAM" id="Phobius"/>
    </source>
</evidence>
<dbReference type="SUPFAM" id="SSF55874">
    <property type="entry name" value="ATPase domain of HSP90 chaperone/DNA topoisomerase II/histidine kinase"/>
    <property type="match status" value="1"/>
</dbReference>
<dbReference type="InterPro" id="IPR005467">
    <property type="entry name" value="His_kinase_dom"/>
</dbReference>
<dbReference type="EMBL" id="JANIPJ010000008">
    <property type="protein sequence ID" value="MCR2804831.1"/>
    <property type="molecule type" value="Genomic_DNA"/>
</dbReference>
<evidence type="ECO:0000313" key="19">
    <source>
        <dbReference type="Proteomes" id="UP001141950"/>
    </source>
</evidence>
<evidence type="ECO:0000259" key="17">
    <source>
        <dbReference type="PROSITE" id="PS50885"/>
    </source>
</evidence>
<dbReference type="SMART" id="SM00304">
    <property type="entry name" value="HAMP"/>
    <property type="match status" value="1"/>
</dbReference>
<evidence type="ECO:0000256" key="13">
    <source>
        <dbReference type="ARBA" id="ARBA00023136"/>
    </source>
</evidence>
<keyword evidence="19" id="KW-1185">Reference proteome</keyword>
<evidence type="ECO:0000256" key="10">
    <source>
        <dbReference type="ARBA" id="ARBA00022840"/>
    </source>
</evidence>
<keyword evidence="13 15" id="KW-0472">Membrane</keyword>
<dbReference type="SMART" id="SM00388">
    <property type="entry name" value="HisKA"/>
    <property type="match status" value="1"/>
</dbReference>
<dbReference type="GO" id="GO:0000155">
    <property type="term" value="F:phosphorelay sensor kinase activity"/>
    <property type="evidence" value="ECO:0007669"/>
    <property type="project" value="InterPro"/>
</dbReference>
<proteinExistence type="predicted"/>
<feature type="domain" description="HAMP" evidence="17">
    <location>
        <begin position="86"/>
        <end position="140"/>
    </location>
</feature>
<evidence type="ECO:0000256" key="4">
    <source>
        <dbReference type="ARBA" id="ARBA00022475"/>
    </source>
</evidence>
<name>A0A9X2S967_9BACL</name>
<keyword evidence="14" id="KW-0175">Coiled coil</keyword>
<dbReference type="GO" id="GO:0005524">
    <property type="term" value="F:ATP binding"/>
    <property type="evidence" value="ECO:0007669"/>
    <property type="project" value="UniProtKB-KW"/>
</dbReference>
<dbReference type="InterPro" id="IPR003660">
    <property type="entry name" value="HAMP_dom"/>
</dbReference>
<dbReference type="Proteomes" id="UP001141950">
    <property type="component" value="Unassembled WGS sequence"/>
</dbReference>
<keyword evidence="11 15" id="KW-1133">Transmembrane helix</keyword>
<sequence>MATKLKDNIVSRLVFRSILNVIISAVVALIALAILFVVSLFLSSNVSFFYFLRDIGNLVVNGTPGGLGLWFIWIVLFFGCFLLLQWLLFSSIGKINDTVKQIAEGRLELNHRIKVSRGTAFGVLAGNVNQLTERLLHALEEERKAEQAKNELITNVSHDLRTPLTSVVGYLGLIEQDRYRDEVELRHYVGIAYEKSQHLHTLINDLFEYTRMRHDTVAMHLEPINLVEMLGQLLVQYHMPLGEAGMKGELHAAEKTVMIRADAPKLARVFENLISNAMNYGREGKRIDVSIRTFERTAVVEVVNYGEPISAIDLPHIFDRFYRADKSRTRWSGGSGLGLAISKSIIEKHRGTIEAGSSPERTIFRVSLPLMPS</sequence>
<keyword evidence="9" id="KW-0418">Kinase</keyword>
<keyword evidence="8" id="KW-0547">Nucleotide-binding</keyword>
<dbReference type="Gene3D" id="1.10.287.130">
    <property type="match status" value="1"/>
</dbReference>
<dbReference type="InterPro" id="IPR003661">
    <property type="entry name" value="HisK_dim/P_dom"/>
</dbReference>
<keyword evidence="7 15" id="KW-0812">Transmembrane</keyword>
<dbReference type="InterPro" id="IPR004358">
    <property type="entry name" value="Sig_transdc_His_kin-like_C"/>
</dbReference>
<dbReference type="PROSITE" id="PS50109">
    <property type="entry name" value="HIS_KIN"/>
    <property type="match status" value="1"/>
</dbReference>
<gene>
    <name evidence="18" type="ORF">NQZ67_13165</name>
</gene>
<dbReference type="GO" id="GO:0005886">
    <property type="term" value="C:plasma membrane"/>
    <property type="evidence" value="ECO:0007669"/>
    <property type="project" value="UniProtKB-SubCell"/>
</dbReference>
<comment type="catalytic activity">
    <reaction evidence="1">
        <text>ATP + protein L-histidine = ADP + protein N-phospho-L-histidine.</text>
        <dbReference type="EC" id="2.7.13.3"/>
    </reaction>
</comment>
<dbReference type="InterPro" id="IPR003594">
    <property type="entry name" value="HATPase_dom"/>
</dbReference>
<comment type="caution">
    <text evidence="18">The sequence shown here is derived from an EMBL/GenBank/DDBJ whole genome shotgun (WGS) entry which is preliminary data.</text>
</comment>
<keyword evidence="4" id="KW-1003">Cell membrane</keyword>
<dbReference type="Pfam" id="PF02518">
    <property type="entry name" value="HATPase_c"/>
    <property type="match status" value="1"/>
</dbReference>
<keyword evidence="10 18" id="KW-0067">ATP-binding</keyword>
<dbReference type="EC" id="2.7.13.3" evidence="3"/>
<accession>A0A9X2S967</accession>
<dbReference type="CDD" id="cd00075">
    <property type="entry name" value="HATPase"/>
    <property type="match status" value="1"/>
</dbReference>
<dbReference type="InterPro" id="IPR050398">
    <property type="entry name" value="HssS/ArlS-like"/>
</dbReference>
<evidence type="ECO:0000256" key="14">
    <source>
        <dbReference type="SAM" id="Coils"/>
    </source>
</evidence>
<evidence type="ECO:0000256" key="12">
    <source>
        <dbReference type="ARBA" id="ARBA00023012"/>
    </source>
</evidence>
<evidence type="ECO:0000256" key="1">
    <source>
        <dbReference type="ARBA" id="ARBA00000085"/>
    </source>
</evidence>
<keyword evidence="6" id="KW-0808">Transferase</keyword>
<evidence type="ECO:0000256" key="6">
    <source>
        <dbReference type="ARBA" id="ARBA00022679"/>
    </source>
</evidence>
<organism evidence="18 19">
    <name type="scientific">Paenibacillus soyae</name>
    <dbReference type="NCBI Taxonomy" id="2969249"/>
    <lineage>
        <taxon>Bacteria</taxon>
        <taxon>Bacillati</taxon>
        <taxon>Bacillota</taxon>
        <taxon>Bacilli</taxon>
        <taxon>Bacillales</taxon>
        <taxon>Paenibacillaceae</taxon>
        <taxon>Paenibacillus</taxon>
    </lineage>
</organism>
<dbReference type="PANTHER" id="PTHR45528">
    <property type="entry name" value="SENSOR HISTIDINE KINASE CPXA"/>
    <property type="match status" value="1"/>
</dbReference>
<evidence type="ECO:0000256" key="2">
    <source>
        <dbReference type="ARBA" id="ARBA00004651"/>
    </source>
</evidence>
<dbReference type="AlphaFoldDB" id="A0A9X2S967"/>
<evidence type="ECO:0000256" key="7">
    <source>
        <dbReference type="ARBA" id="ARBA00022692"/>
    </source>
</evidence>
<dbReference type="FunFam" id="1.10.287.130:FF:000008">
    <property type="entry name" value="Two-component sensor histidine kinase"/>
    <property type="match status" value="1"/>
</dbReference>
<dbReference type="FunFam" id="3.30.565.10:FF:000013">
    <property type="entry name" value="Two-component sensor histidine kinase"/>
    <property type="match status" value="1"/>
</dbReference>
<dbReference type="InterPro" id="IPR036890">
    <property type="entry name" value="HATPase_C_sf"/>
</dbReference>